<dbReference type="InterPro" id="IPR009959">
    <property type="entry name" value="Cyclase_SnoaL-like"/>
</dbReference>
<proteinExistence type="predicted"/>
<evidence type="ECO:0000313" key="1">
    <source>
        <dbReference type="EMBL" id="GAA0938668.1"/>
    </source>
</evidence>
<dbReference type="RefSeq" id="WP_343952310.1">
    <property type="nucleotide sequence ID" value="NZ_BAAAHQ010000024.1"/>
</dbReference>
<dbReference type="SUPFAM" id="SSF54427">
    <property type="entry name" value="NTF2-like"/>
    <property type="match status" value="1"/>
</dbReference>
<evidence type="ECO:0000313" key="2">
    <source>
        <dbReference type="Proteomes" id="UP001501578"/>
    </source>
</evidence>
<dbReference type="InterPro" id="IPR032710">
    <property type="entry name" value="NTF2-like_dom_sf"/>
</dbReference>
<dbReference type="EMBL" id="BAAAHQ010000024">
    <property type="protein sequence ID" value="GAA0938668.1"/>
    <property type="molecule type" value="Genomic_DNA"/>
</dbReference>
<dbReference type="Gene3D" id="3.10.450.50">
    <property type="match status" value="1"/>
</dbReference>
<organism evidence="1 2">
    <name type="scientific">Nonomuraea longicatena</name>
    <dbReference type="NCBI Taxonomy" id="83682"/>
    <lineage>
        <taxon>Bacteria</taxon>
        <taxon>Bacillati</taxon>
        <taxon>Actinomycetota</taxon>
        <taxon>Actinomycetes</taxon>
        <taxon>Streptosporangiales</taxon>
        <taxon>Streptosporangiaceae</taxon>
        <taxon>Nonomuraea</taxon>
    </lineage>
</organism>
<dbReference type="Proteomes" id="UP001501578">
    <property type="component" value="Unassembled WGS sequence"/>
</dbReference>
<gene>
    <name evidence="1" type="ORF">GCM10009560_48780</name>
</gene>
<comment type="caution">
    <text evidence="1">The sequence shown here is derived from an EMBL/GenBank/DDBJ whole genome shotgun (WGS) entry which is preliminary data.</text>
</comment>
<name>A0ABP4AM79_9ACTN</name>
<dbReference type="Pfam" id="PF07366">
    <property type="entry name" value="SnoaL"/>
    <property type="match status" value="1"/>
</dbReference>
<accession>A0ABP4AM79</accession>
<protein>
    <submittedName>
        <fullName evidence="1">Uncharacterized protein</fullName>
    </submittedName>
</protein>
<reference evidence="2" key="1">
    <citation type="journal article" date="2019" name="Int. J. Syst. Evol. Microbiol.">
        <title>The Global Catalogue of Microorganisms (GCM) 10K type strain sequencing project: providing services to taxonomists for standard genome sequencing and annotation.</title>
        <authorList>
            <consortium name="The Broad Institute Genomics Platform"/>
            <consortium name="The Broad Institute Genome Sequencing Center for Infectious Disease"/>
            <person name="Wu L."/>
            <person name="Ma J."/>
        </authorList>
    </citation>
    <scope>NUCLEOTIDE SEQUENCE [LARGE SCALE GENOMIC DNA]</scope>
    <source>
        <strain evidence="2">JCM 11136</strain>
    </source>
</reference>
<sequence length="144" mass="15517">MATATEVLCRAITASATGDTAAIKEYYAPDVVGWSAGEDIASVEDLIAEAITRGGALSEITVAVQPMQLPSGQVAAEWRLTARHTGPLRLDDELEIEPTGRRLELRGAVFAQVTGGQVADFRQYWDPADMLEQLGLMDEPPVYL</sequence>
<keyword evidence="2" id="KW-1185">Reference proteome</keyword>